<keyword evidence="4" id="KW-0963">Cytoplasm</keyword>
<evidence type="ECO:0000313" key="9">
    <source>
        <dbReference type="WBParaSite" id="nRc.2.0.1.t18621-RA"/>
    </source>
</evidence>
<comment type="subcellular location">
    <subcellularLocation>
        <location evidence="1">Cytoplasm</location>
    </subcellularLocation>
</comment>
<dbReference type="InterPro" id="IPR029257">
    <property type="entry name" value="RAB3GAP2_C"/>
</dbReference>
<evidence type="ECO:0000256" key="5">
    <source>
        <dbReference type="SAM" id="MobiDB-lite"/>
    </source>
</evidence>
<evidence type="ECO:0000256" key="3">
    <source>
        <dbReference type="ARBA" id="ARBA00022468"/>
    </source>
</evidence>
<dbReference type="InterPro" id="IPR026059">
    <property type="entry name" value="Rab3GAP2"/>
</dbReference>
<reference evidence="9" key="1">
    <citation type="submission" date="2022-11" db="UniProtKB">
        <authorList>
            <consortium name="WormBaseParasite"/>
        </authorList>
    </citation>
    <scope>IDENTIFICATION</scope>
</reference>
<evidence type="ECO:0000256" key="2">
    <source>
        <dbReference type="ARBA" id="ARBA00008153"/>
    </source>
</evidence>
<dbReference type="GO" id="GO:0005096">
    <property type="term" value="F:GTPase activator activity"/>
    <property type="evidence" value="ECO:0007669"/>
    <property type="project" value="UniProtKB-KW"/>
</dbReference>
<feature type="domain" description="Rab3-GAP regulatory subunit N-terminal" evidence="6">
    <location>
        <begin position="17"/>
        <end position="146"/>
    </location>
</feature>
<accession>A0A915IYW1</accession>
<keyword evidence="8" id="KW-1185">Reference proteome</keyword>
<organism evidence="8 9">
    <name type="scientific">Romanomermis culicivorax</name>
    <name type="common">Nematode worm</name>
    <dbReference type="NCBI Taxonomy" id="13658"/>
    <lineage>
        <taxon>Eukaryota</taxon>
        <taxon>Metazoa</taxon>
        <taxon>Ecdysozoa</taxon>
        <taxon>Nematoda</taxon>
        <taxon>Enoplea</taxon>
        <taxon>Dorylaimia</taxon>
        <taxon>Mermithida</taxon>
        <taxon>Mermithoidea</taxon>
        <taxon>Mermithidae</taxon>
        <taxon>Romanomermis</taxon>
    </lineage>
</organism>
<evidence type="ECO:0000256" key="4">
    <source>
        <dbReference type="ARBA" id="ARBA00022490"/>
    </source>
</evidence>
<name>A0A915IYW1_ROMCU</name>
<dbReference type="Proteomes" id="UP000887565">
    <property type="component" value="Unplaced"/>
</dbReference>
<dbReference type="PANTHER" id="PTHR12472:SF0">
    <property type="entry name" value="RAB3 GTPASE-ACTIVATING PROTEIN NON-CATALYTIC SUBUNIT"/>
    <property type="match status" value="1"/>
</dbReference>
<dbReference type="GO" id="GO:0005737">
    <property type="term" value="C:cytoplasm"/>
    <property type="evidence" value="ECO:0007669"/>
    <property type="project" value="UniProtKB-SubCell"/>
</dbReference>
<feature type="region of interest" description="Disordered" evidence="5">
    <location>
        <begin position="1073"/>
        <end position="1097"/>
    </location>
</feature>
<dbReference type="PANTHER" id="PTHR12472">
    <property type="entry name" value="RAB3-GAP REGULATORY DOMAIN"/>
    <property type="match status" value="1"/>
</dbReference>
<dbReference type="AlphaFoldDB" id="A0A915IYW1"/>
<dbReference type="Pfam" id="PF14656">
    <property type="entry name" value="RAB3GAP2_C"/>
    <property type="match status" value="2"/>
</dbReference>
<evidence type="ECO:0000259" key="7">
    <source>
        <dbReference type="Pfam" id="PF14656"/>
    </source>
</evidence>
<evidence type="ECO:0000259" key="6">
    <source>
        <dbReference type="Pfam" id="PF14655"/>
    </source>
</evidence>
<feature type="domain" description="Rab3GAP regulatory subunit C-terminal" evidence="7">
    <location>
        <begin position="859"/>
        <end position="1040"/>
    </location>
</feature>
<evidence type="ECO:0000256" key="1">
    <source>
        <dbReference type="ARBA" id="ARBA00004496"/>
    </source>
</evidence>
<evidence type="ECO:0000313" key="8">
    <source>
        <dbReference type="Proteomes" id="UP000887565"/>
    </source>
</evidence>
<dbReference type="InterPro" id="IPR032839">
    <property type="entry name" value="RAB3GAP_N"/>
</dbReference>
<dbReference type="WBParaSite" id="nRc.2.0.1.t18621-RA">
    <property type="protein sequence ID" value="nRc.2.0.1.t18621-RA"/>
    <property type="gene ID" value="nRc.2.0.1.g18621"/>
</dbReference>
<proteinExistence type="inferred from homology"/>
<dbReference type="Pfam" id="PF14655">
    <property type="entry name" value="RAB3GAP2_N"/>
    <property type="match status" value="1"/>
</dbReference>
<keyword evidence="3" id="KW-0343">GTPase activation</keyword>
<feature type="domain" description="Rab3GAP regulatory subunit C-terminal" evidence="7">
    <location>
        <begin position="479"/>
        <end position="740"/>
    </location>
</feature>
<protein>
    <submittedName>
        <fullName evidence="9">Rab3 GTPase-activating protein non-catalytic subunit</fullName>
    </submittedName>
</protein>
<sequence>MSSEIKAEQLKVALGQKPIDIFQRSSLVDVGRQAQKIILSPGNARMALVCDSNGRVLLIDVRQRVITRMWKGYRDAQCAWLEIFGHENTLVASGPLNLRTKGEQRLVKRSALCAVIYAPKRGILEVWSTQNGMRIAACNVDKEGVLLYCPRANMITPYNHADFFHPIRFMDSNLNIHAFDTVSQTADNKTLVSCTISFERAVEKQSMKSWRDCRYFLDECLKCDWLTYQDSSKVCQFLIEICQQCFSSRRLIAVKTPQIPSDAETSHFYSYCLVVRQIIDLYANVLKNYSQEAEPLDYSSKQFHDSETGSEELTRNLHVEETELHALCDNLQENLLLRDSVRGKASKVDQSSSRQVFKLSKFIKCFDLETSASSASRLVSTDSDNASTLPAYFLQRLTPKQVDDLGKFFFQQFLKQSPDTDFYRNIQSISGVNALSWLELLCDFWLQVRRPYPVHPTMLLKLCRSILSDCKEFKNCLHKAKEKLLNSREMAECLSLCLVLRALAKSYHNSAVDSTDKRGLSSSSVENDEISGDSWEKIDMDVEGWDSLLKIFQARLLTETFIYRLVDACRSKKSKKPSHKWKNPLQTIAQISNLNTVLTGGIGFVVEEISKYIVENCGLINANFIIELFRLRKEFGENEDKFVCSEHFLLSDEQLLNSLFLMKHFYSSPTLDACSLAASCSWQHIRRWNLDPSHFPDSLRSALDFSIQIRDCRTRHGLRTLIWHKFLLERMRSLCTALNKSRFTDGHMRRDRTLGISAAPNVVKITYTLPDDITNLHLDLKRFESQSGVVGFQNINDFSSVMDLDEIERSARESEITFEKDTRWKSGSTEQTFNQHNQTYDDYLLEFFNIFATKSKIVANSLTEVANSQQTCNKRRVALNYQLSIVTFFLVQHHANLSEMSPYSMFEDEEEELFFDNMQKAYVDKDSSGHYRQLSTTKELVDVCLQNKRLNFLKSCFCACIPQSLEHKFSDIKSNDEDWFSSGGNRPLIYRLCQFWQLDTDELRRFEVLVLYAENRAQNATSLAPLITNSHQMAQELCDVVCDSIKSRYSSVNLKTLISPSLRFHLNLDSNGLPTDKQATRRNKDKSKYDPPPITSTDTCEQAAKAAIGFARGNAQLSRLARDLYDLVDTLLTQRSAKK</sequence>
<comment type="similarity">
    <text evidence="2">Belongs to the Rab3-GAP regulatory subunit family.</text>
</comment>